<dbReference type="InParanoid" id="E3KHH8"/>
<dbReference type="Proteomes" id="UP000008783">
    <property type="component" value="Unassembled WGS sequence"/>
</dbReference>
<protein>
    <submittedName>
        <fullName evidence="1">Uncharacterized protein</fullName>
    </submittedName>
</protein>
<dbReference type="AlphaFoldDB" id="E3KHH8"/>
<organism evidence="1 2">
    <name type="scientific">Puccinia graminis f. sp. tritici (strain CRL 75-36-700-3 / race SCCL)</name>
    <name type="common">Black stem rust fungus</name>
    <dbReference type="NCBI Taxonomy" id="418459"/>
    <lineage>
        <taxon>Eukaryota</taxon>
        <taxon>Fungi</taxon>
        <taxon>Dikarya</taxon>
        <taxon>Basidiomycota</taxon>
        <taxon>Pucciniomycotina</taxon>
        <taxon>Pucciniomycetes</taxon>
        <taxon>Pucciniales</taxon>
        <taxon>Pucciniaceae</taxon>
        <taxon>Puccinia</taxon>
    </lineage>
</organism>
<dbReference type="GeneID" id="10532440"/>
<evidence type="ECO:0000313" key="2">
    <source>
        <dbReference type="Proteomes" id="UP000008783"/>
    </source>
</evidence>
<gene>
    <name evidence="1" type="ORF">PGTG_09466</name>
</gene>
<proteinExistence type="predicted"/>
<dbReference type="HOGENOM" id="CLU_1653005_0_0_1"/>
<accession>E3KHH8</accession>
<name>E3KHH8_PUCGT</name>
<keyword evidence="2" id="KW-1185">Reference proteome</keyword>
<dbReference type="KEGG" id="pgr:PGTG_09466"/>
<dbReference type="STRING" id="418459.E3KHH8"/>
<dbReference type="VEuPathDB" id="FungiDB:PGTG_09466"/>
<reference key="1">
    <citation type="submission" date="2007-01" db="EMBL/GenBank/DDBJ databases">
        <title>The Genome Sequence of Puccinia graminis f. sp. tritici Strain CRL 75-36-700-3.</title>
        <authorList>
            <consortium name="The Broad Institute Genome Sequencing Platform"/>
            <person name="Birren B."/>
            <person name="Lander E."/>
            <person name="Galagan J."/>
            <person name="Nusbaum C."/>
            <person name="Devon K."/>
            <person name="Cuomo C."/>
            <person name="Jaffe D."/>
            <person name="Butler J."/>
            <person name="Alvarez P."/>
            <person name="Gnerre S."/>
            <person name="Grabherr M."/>
            <person name="Mauceli E."/>
            <person name="Brockman W."/>
            <person name="Young S."/>
            <person name="LaButti K."/>
            <person name="Sykes S."/>
            <person name="DeCaprio D."/>
            <person name="Crawford M."/>
            <person name="Koehrsen M."/>
            <person name="Engels R."/>
            <person name="Montgomery P."/>
            <person name="Pearson M."/>
            <person name="Howarth C."/>
            <person name="Larson L."/>
            <person name="White J."/>
            <person name="Zeng Q."/>
            <person name="Kodira C."/>
            <person name="Yandava C."/>
            <person name="Alvarado L."/>
            <person name="O'Leary S."/>
            <person name="Szabo L."/>
            <person name="Dean R."/>
            <person name="Schein J."/>
        </authorList>
    </citation>
    <scope>NUCLEOTIDE SEQUENCE</scope>
    <source>
        <strain>CRL 75-36-700-3</strain>
    </source>
</reference>
<dbReference type="EMBL" id="DS178287">
    <property type="protein sequence ID" value="EFP83753.1"/>
    <property type="molecule type" value="Genomic_DNA"/>
</dbReference>
<evidence type="ECO:0000313" key="1">
    <source>
        <dbReference type="EMBL" id="EFP83753.1"/>
    </source>
</evidence>
<sequence>MALLKDIPVESKANKLPDELVHLEDNSLVERITTRSVELYRDQPKELQVKAVFRWFEVIIRDDQVREKKLVNISAINLTKMSLNVATIKQILKGAFSFVYLVSGLPSGQIRAGPGASGYPFGFGYPLTFSAKSDIRICIRWRVSAGAGGYPRGYPRISAP</sequence>
<dbReference type="RefSeq" id="XP_003328172.1">
    <property type="nucleotide sequence ID" value="XM_003328124.1"/>
</dbReference>
<reference evidence="2" key="2">
    <citation type="journal article" date="2011" name="Proc. Natl. Acad. Sci. U.S.A.">
        <title>Obligate biotrophy features unraveled by the genomic analysis of rust fungi.</title>
        <authorList>
            <person name="Duplessis S."/>
            <person name="Cuomo C.A."/>
            <person name="Lin Y.-C."/>
            <person name="Aerts A."/>
            <person name="Tisserant E."/>
            <person name="Veneault-Fourrey C."/>
            <person name="Joly D.L."/>
            <person name="Hacquard S."/>
            <person name="Amselem J."/>
            <person name="Cantarel B.L."/>
            <person name="Chiu R."/>
            <person name="Coutinho P.M."/>
            <person name="Feau N."/>
            <person name="Field M."/>
            <person name="Frey P."/>
            <person name="Gelhaye E."/>
            <person name="Goldberg J."/>
            <person name="Grabherr M.G."/>
            <person name="Kodira C.D."/>
            <person name="Kohler A."/>
            <person name="Kuees U."/>
            <person name="Lindquist E.A."/>
            <person name="Lucas S.M."/>
            <person name="Mago R."/>
            <person name="Mauceli E."/>
            <person name="Morin E."/>
            <person name="Murat C."/>
            <person name="Pangilinan J.L."/>
            <person name="Park R."/>
            <person name="Pearson M."/>
            <person name="Quesneville H."/>
            <person name="Rouhier N."/>
            <person name="Sakthikumar S."/>
            <person name="Salamov A.A."/>
            <person name="Schmutz J."/>
            <person name="Selles B."/>
            <person name="Shapiro H."/>
            <person name="Tanguay P."/>
            <person name="Tuskan G.A."/>
            <person name="Henrissat B."/>
            <person name="Van de Peer Y."/>
            <person name="Rouze P."/>
            <person name="Ellis J.G."/>
            <person name="Dodds P.N."/>
            <person name="Schein J.E."/>
            <person name="Zhong S."/>
            <person name="Hamelin R.C."/>
            <person name="Grigoriev I.V."/>
            <person name="Szabo L.J."/>
            <person name="Martin F."/>
        </authorList>
    </citation>
    <scope>NUCLEOTIDE SEQUENCE [LARGE SCALE GENOMIC DNA]</scope>
    <source>
        <strain evidence="2">CRL 75-36-700-3 / race SCCL</strain>
    </source>
</reference>